<dbReference type="InterPro" id="IPR012839">
    <property type="entry name" value="Organic_radical_activase"/>
</dbReference>
<dbReference type="InterPro" id="IPR013785">
    <property type="entry name" value="Aldolase_TIM"/>
</dbReference>
<dbReference type="PANTHER" id="PTHR30352:SF4">
    <property type="entry name" value="PYRUVATE FORMATE-LYASE 2-ACTIVATING ENZYME"/>
    <property type="match status" value="1"/>
</dbReference>
<keyword evidence="10" id="KW-0670">Pyruvate</keyword>
<name>A0A1G7T4S2_9BACT</name>
<feature type="domain" description="Radical SAM core" evidence="9">
    <location>
        <begin position="15"/>
        <end position="278"/>
    </location>
</feature>
<evidence type="ECO:0000313" key="11">
    <source>
        <dbReference type="Proteomes" id="UP000198779"/>
    </source>
</evidence>
<dbReference type="EMBL" id="FNCQ01000002">
    <property type="protein sequence ID" value="SDG30367.1"/>
    <property type="molecule type" value="Genomic_DNA"/>
</dbReference>
<dbReference type="InterPro" id="IPR034457">
    <property type="entry name" value="Organic_radical-activating"/>
</dbReference>
<evidence type="ECO:0000259" key="9">
    <source>
        <dbReference type="PROSITE" id="PS51918"/>
    </source>
</evidence>
<keyword evidence="7" id="KW-0408">Iron</keyword>
<accession>A0A1G7T4S2</accession>
<sequence>MTSNLIFDIKRYAINDGPGIRTTIFLKGCPLRCVWCHNPESWSAEPQELFKQSKCIRCGTCLEPGFKVDDCPTMAREICGRAYTMEELMTEIEKERDIMEDSGGGVTLCGGEPLMHAEYSLEILKELGRRGFHRTVDTSLYAPQEVVEAIANECELFLVDLKLMDSDKHRLYTGVGNELILQNIRYLAERQAQFSIRIPLIEGINADEENIGATAQFLSSIPHPIHLLPYHDVGKDKHRRMGSIFNPKGYPMAAPSEETLERCKQQLEAQGLQVIIGG</sequence>
<dbReference type="NCBIfam" id="TIGR02494">
    <property type="entry name" value="PFLE_PFLC"/>
    <property type="match status" value="1"/>
</dbReference>
<dbReference type="InterPro" id="IPR007197">
    <property type="entry name" value="rSAM"/>
</dbReference>
<keyword evidence="4" id="KW-0949">S-adenosyl-L-methionine</keyword>
<dbReference type="Gene3D" id="3.20.20.70">
    <property type="entry name" value="Aldolase class I"/>
    <property type="match status" value="1"/>
</dbReference>
<dbReference type="PROSITE" id="PS01087">
    <property type="entry name" value="RADICAL_ACTIVATING"/>
    <property type="match status" value="1"/>
</dbReference>
<evidence type="ECO:0000256" key="7">
    <source>
        <dbReference type="ARBA" id="ARBA00023004"/>
    </source>
</evidence>
<dbReference type="GO" id="GO:0016829">
    <property type="term" value="F:lyase activity"/>
    <property type="evidence" value="ECO:0007669"/>
    <property type="project" value="UniProtKB-KW"/>
</dbReference>
<keyword evidence="5" id="KW-0479">Metal-binding</keyword>
<keyword evidence="8" id="KW-0411">Iron-sulfur</keyword>
<keyword evidence="3" id="KW-0004">4Fe-4S</keyword>
<dbReference type="STRING" id="645274.SAMN04487901_102129"/>
<dbReference type="CDD" id="cd01335">
    <property type="entry name" value="Radical_SAM"/>
    <property type="match status" value="1"/>
</dbReference>
<dbReference type="RefSeq" id="WP_091814594.1">
    <property type="nucleotide sequence ID" value="NZ_CP091790.1"/>
</dbReference>
<proteinExistence type="inferred from homology"/>
<evidence type="ECO:0000256" key="1">
    <source>
        <dbReference type="ARBA" id="ARBA00001966"/>
    </source>
</evidence>
<dbReference type="Proteomes" id="UP000198779">
    <property type="component" value="Unassembled WGS sequence"/>
</dbReference>
<evidence type="ECO:0000256" key="8">
    <source>
        <dbReference type="ARBA" id="ARBA00023014"/>
    </source>
</evidence>
<dbReference type="InterPro" id="IPR001989">
    <property type="entry name" value="Radical_activat_CS"/>
</dbReference>
<dbReference type="PIRSF" id="PIRSF000371">
    <property type="entry name" value="PFL_act_enz"/>
    <property type="match status" value="1"/>
</dbReference>
<evidence type="ECO:0000256" key="4">
    <source>
        <dbReference type="ARBA" id="ARBA00022691"/>
    </source>
</evidence>
<dbReference type="PROSITE" id="PS51918">
    <property type="entry name" value="RADICAL_SAM"/>
    <property type="match status" value="1"/>
</dbReference>
<gene>
    <name evidence="10" type="ORF">SAMN04487901_102129</name>
</gene>
<reference evidence="11" key="1">
    <citation type="submission" date="2016-10" db="EMBL/GenBank/DDBJ databases">
        <authorList>
            <person name="Varghese N."/>
            <person name="Submissions S."/>
        </authorList>
    </citation>
    <scope>NUCLEOTIDE SEQUENCE [LARGE SCALE GENOMIC DNA]</scope>
    <source>
        <strain evidence="11">BP1-148</strain>
    </source>
</reference>
<dbReference type="SFLD" id="SFLDS00029">
    <property type="entry name" value="Radical_SAM"/>
    <property type="match status" value="1"/>
</dbReference>
<comment type="cofactor">
    <cofactor evidence="1">
        <name>[4Fe-4S] cluster</name>
        <dbReference type="ChEBI" id="CHEBI:49883"/>
    </cofactor>
</comment>
<evidence type="ECO:0000256" key="3">
    <source>
        <dbReference type="ARBA" id="ARBA00022485"/>
    </source>
</evidence>
<dbReference type="PANTHER" id="PTHR30352">
    <property type="entry name" value="PYRUVATE FORMATE-LYASE-ACTIVATING ENZYME"/>
    <property type="match status" value="1"/>
</dbReference>
<dbReference type="AlphaFoldDB" id="A0A1G7T4S2"/>
<evidence type="ECO:0000313" key="10">
    <source>
        <dbReference type="EMBL" id="SDG30367.1"/>
    </source>
</evidence>
<evidence type="ECO:0000256" key="6">
    <source>
        <dbReference type="ARBA" id="ARBA00023002"/>
    </source>
</evidence>
<organism evidence="10 11">
    <name type="scientific">Prevotella communis</name>
    <dbReference type="NCBI Taxonomy" id="2913614"/>
    <lineage>
        <taxon>Bacteria</taxon>
        <taxon>Pseudomonadati</taxon>
        <taxon>Bacteroidota</taxon>
        <taxon>Bacteroidia</taxon>
        <taxon>Bacteroidales</taxon>
        <taxon>Prevotellaceae</taxon>
        <taxon>Prevotella</taxon>
    </lineage>
</organism>
<evidence type="ECO:0000256" key="5">
    <source>
        <dbReference type="ARBA" id="ARBA00022723"/>
    </source>
</evidence>
<dbReference type="GO" id="GO:0016491">
    <property type="term" value="F:oxidoreductase activity"/>
    <property type="evidence" value="ECO:0007669"/>
    <property type="project" value="UniProtKB-KW"/>
</dbReference>
<keyword evidence="6" id="KW-0560">Oxidoreductase</keyword>
<dbReference type="SUPFAM" id="SSF102114">
    <property type="entry name" value="Radical SAM enzymes"/>
    <property type="match status" value="1"/>
</dbReference>
<evidence type="ECO:0000256" key="2">
    <source>
        <dbReference type="ARBA" id="ARBA00009777"/>
    </source>
</evidence>
<dbReference type="InterPro" id="IPR040074">
    <property type="entry name" value="BssD/PflA/YjjW"/>
</dbReference>
<comment type="similarity">
    <text evidence="2">Belongs to the organic radical-activating enzymes family.</text>
</comment>
<keyword evidence="10" id="KW-0456">Lyase</keyword>
<dbReference type="GO" id="GO:0046872">
    <property type="term" value="F:metal ion binding"/>
    <property type="evidence" value="ECO:0007669"/>
    <property type="project" value="UniProtKB-KW"/>
</dbReference>
<dbReference type="SFLD" id="SFLDG01066">
    <property type="entry name" value="organic_radical-activating_enz"/>
    <property type="match status" value="1"/>
</dbReference>
<dbReference type="GO" id="GO:0051539">
    <property type="term" value="F:4 iron, 4 sulfur cluster binding"/>
    <property type="evidence" value="ECO:0007669"/>
    <property type="project" value="UniProtKB-KW"/>
</dbReference>
<keyword evidence="11" id="KW-1185">Reference proteome</keyword>
<dbReference type="SFLD" id="SFLDG01118">
    <property type="entry name" value="activating_enzymes__group_2"/>
    <property type="match status" value="1"/>
</dbReference>
<dbReference type="Pfam" id="PF04055">
    <property type="entry name" value="Radical_SAM"/>
    <property type="match status" value="1"/>
</dbReference>
<protein>
    <submittedName>
        <fullName evidence="10">Pyruvate formate lyase activating enzyme</fullName>
    </submittedName>
</protein>
<dbReference type="InterPro" id="IPR058240">
    <property type="entry name" value="rSAM_sf"/>
</dbReference>